<dbReference type="PRINTS" id="PR00700">
    <property type="entry name" value="PRTYPHPHTASE"/>
</dbReference>
<proteinExistence type="predicted"/>
<gene>
    <name evidence="4" type="ORF">MSPICULIGERA_LOCUS9645</name>
</gene>
<accession>A0AA36CLC9</accession>
<dbReference type="AlphaFoldDB" id="A0AA36CLC9"/>
<feature type="region of interest" description="Disordered" evidence="1">
    <location>
        <begin position="1"/>
        <end position="20"/>
    </location>
</feature>
<evidence type="ECO:0000259" key="3">
    <source>
        <dbReference type="PROSITE" id="PS50056"/>
    </source>
</evidence>
<dbReference type="PANTHER" id="PTHR46163">
    <property type="entry name" value="TYROSINE-PROTEIN PHOSPHATASE-RELATED"/>
    <property type="match status" value="1"/>
</dbReference>
<dbReference type="PROSITE" id="PS50056">
    <property type="entry name" value="TYR_PHOSPHATASE_2"/>
    <property type="match status" value="2"/>
</dbReference>
<dbReference type="CDD" id="cd00047">
    <property type="entry name" value="PTPc"/>
    <property type="match status" value="2"/>
</dbReference>
<dbReference type="SMART" id="SM00404">
    <property type="entry name" value="PTPc_motif"/>
    <property type="match status" value="2"/>
</dbReference>
<feature type="domain" description="Tyrosine specific protein phosphatases" evidence="3">
    <location>
        <begin position="540"/>
        <end position="599"/>
    </location>
</feature>
<evidence type="ECO:0000259" key="2">
    <source>
        <dbReference type="PROSITE" id="PS50055"/>
    </source>
</evidence>
<feature type="domain" description="Tyrosine specific protein phosphatases" evidence="3">
    <location>
        <begin position="233"/>
        <end position="306"/>
    </location>
</feature>
<dbReference type="PANTHER" id="PTHR46163:SF5">
    <property type="entry name" value="TYROSINE-PROTEIN PHOSPHATASE"/>
    <property type="match status" value="1"/>
</dbReference>
<keyword evidence="5" id="KW-1185">Reference proteome</keyword>
<feature type="domain" description="Tyrosine-protein phosphatase" evidence="2">
    <location>
        <begin position="46"/>
        <end position="315"/>
    </location>
</feature>
<dbReference type="InterPro" id="IPR029021">
    <property type="entry name" value="Prot-tyrosine_phosphatase-like"/>
</dbReference>
<dbReference type="InterPro" id="IPR052782">
    <property type="entry name" value="Oocyte-zygote_transition_reg"/>
</dbReference>
<dbReference type="InterPro" id="IPR000242">
    <property type="entry name" value="PTP_cat"/>
</dbReference>
<dbReference type="PROSITE" id="PS50055">
    <property type="entry name" value="TYR_PHOSPHATASE_PTP"/>
    <property type="match status" value="2"/>
</dbReference>
<dbReference type="SMART" id="SM00194">
    <property type="entry name" value="PTPc"/>
    <property type="match status" value="2"/>
</dbReference>
<dbReference type="Proteomes" id="UP001177023">
    <property type="component" value="Unassembled WGS sequence"/>
</dbReference>
<dbReference type="Pfam" id="PF00102">
    <property type="entry name" value="Y_phosphatase"/>
    <property type="match status" value="2"/>
</dbReference>
<evidence type="ECO:0000256" key="1">
    <source>
        <dbReference type="SAM" id="MobiDB-lite"/>
    </source>
</evidence>
<evidence type="ECO:0008006" key="6">
    <source>
        <dbReference type="Google" id="ProtNLM"/>
    </source>
</evidence>
<sequence length="659" mass="76220">MPRKRPLEDLSGPGQRRRREQARQAKMCKAAGMFIRSTLEKGIEGLRNEFHRNPRIYDTAKCTVSGRNPKLNRYKYVGCHDHNRVHVFGANPDEYIHANYVGTERNPKRFICTQGPMETTCADFWRMVMQQNVESILMLCEFEEQNRPRCAKYYPDQKGQDMIFRTSHPALIVVNSEGPILKEFSCRRGEPEVVVHVRKLKVRDINSELNVEHYHLRFWPDRGAPPPIARFPIALLDKMSAQANRRTSPSPIVVHCSAGVGRVGPLVLMQRILELVRLGEDFKVEDLLKEMRQSRAGLVQTAHQYYYVHAVLLEYFMGVGHSRRSAPSSPLPQMTRSSCKKPMSWTRVREEWSRQDAGVFIRRTLDKGIDGLREEFNRNPRIYDTAKCTVGCRNPELNRYKDISCHDHNRVHVVGANPDEYIHANYGPMEATCADFWMMVIQEKVERILMLCEFEEQNRPRCAKYYPEQQGQQMTFQTSGQGPIVITNSEGPIVKEIKYTNTSSPDVVVDIRMLKVNGLNSEIVVKHYHWRFWPDRGAPPPFPLVIRMLEKRYSKQNPIVIHCSAGVGRIARQGFKVEDLLKEMRQSRAGLVQTVHQYYYFHAVLLEYFAKQKPYQCPLGNRQADFDKFMADYTKAVAQVDNNKSTMSYLPSSDVKKAT</sequence>
<evidence type="ECO:0000313" key="4">
    <source>
        <dbReference type="EMBL" id="CAJ0571230.1"/>
    </source>
</evidence>
<dbReference type="EMBL" id="CATQJA010002548">
    <property type="protein sequence ID" value="CAJ0571230.1"/>
    <property type="molecule type" value="Genomic_DNA"/>
</dbReference>
<dbReference type="InterPro" id="IPR003595">
    <property type="entry name" value="Tyr_Pase_cat"/>
</dbReference>
<feature type="domain" description="Tyrosine-protein phosphatase" evidence="2">
    <location>
        <begin position="372"/>
        <end position="608"/>
    </location>
</feature>
<dbReference type="InterPro" id="IPR000387">
    <property type="entry name" value="Tyr_Pase_dom"/>
</dbReference>
<feature type="non-terminal residue" evidence="4">
    <location>
        <position position="659"/>
    </location>
</feature>
<dbReference type="SUPFAM" id="SSF52799">
    <property type="entry name" value="(Phosphotyrosine protein) phosphatases II"/>
    <property type="match status" value="2"/>
</dbReference>
<dbReference type="GO" id="GO:0004725">
    <property type="term" value="F:protein tyrosine phosphatase activity"/>
    <property type="evidence" value="ECO:0007669"/>
    <property type="project" value="InterPro"/>
</dbReference>
<protein>
    <recommendedName>
        <fullName evidence="6">Protein-tyrosine phosphatase</fullName>
    </recommendedName>
</protein>
<dbReference type="Gene3D" id="3.90.190.10">
    <property type="entry name" value="Protein tyrosine phosphatase superfamily"/>
    <property type="match status" value="2"/>
</dbReference>
<comment type="caution">
    <text evidence="4">The sequence shown here is derived from an EMBL/GenBank/DDBJ whole genome shotgun (WGS) entry which is preliminary data.</text>
</comment>
<organism evidence="4 5">
    <name type="scientific">Mesorhabditis spiculigera</name>
    <dbReference type="NCBI Taxonomy" id="96644"/>
    <lineage>
        <taxon>Eukaryota</taxon>
        <taxon>Metazoa</taxon>
        <taxon>Ecdysozoa</taxon>
        <taxon>Nematoda</taxon>
        <taxon>Chromadorea</taxon>
        <taxon>Rhabditida</taxon>
        <taxon>Rhabditina</taxon>
        <taxon>Rhabditomorpha</taxon>
        <taxon>Rhabditoidea</taxon>
        <taxon>Rhabditidae</taxon>
        <taxon>Mesorhabditinae</taxon>
        <taxon>Mesorhabditis</taxon>
    </lineage>
</organism>
<reference evidence="4" key="1">
    <citation type="submission" date="2023-06" db="EMBL/GenBank/DDBJ databases">
        <authorList>
            <person name="Delattre M."/>
        </authorList>
    </citation>
    <scope>NUCLEOTIDE SEQUENCE</scope>
    <source>
        <strain evidence="4">AF72</strain>
    </source>
</reference>
<evidence type="ECO:0000313" key="5">
    <source>
        <dbReference type="Proteomes" id="UP001177023"/>
    </source>
</evidence>
<name>A0AA36CLC9_9BILA</name>